<reference evidence="2" key="1">
    <citation type="submission" date="2018-02" db="EMBL/GenBank/DDBJ databases">
        <authorList>
            <person name="Clavel T."/>
            <person name="Strowig T."/>
        </authorList>
    </citation>
    <scope>NUCLEOTIDE SEQUENCE [LARGE SCALE GENOMIC DNA]</scope>
    <source>
        <strain evidence="2">DSM 100764</strain>
    </source>
</reference>
<dbReference type="Proteomes" id="UP000244925">
    <property type="component" value="Unassembled WGS sequence"/>
</dbReference>
<dbReference type="AlphaFoldDB" id="A0A2V1IXM1"/>
<dbReference type="GeneID" id="93424385"/>
<proteinExistence type="predicted"/>
<dbReference type="RefSeq" id="WP_107036263.1">
    <property type="nucleotide sequence ID" value="NZ_CAOLHR010000002.1"/>
</dbReference>
<evidence type="ECO:0000313" key="2">
    <source>
        <dbReference type="Proteomes" id="UP000244925"/>
    </source>
</evidence>
<accession>A0A2V1IXM1</accession>
<keyword evidence="2" id="KW-1185">Reference proteome</keyword>
<gene>
    <name evidence="1" type="ORF">C5O25_08235</name>
</gene>
<dbReference type="EMBL" id="PUBV01000016">
    <property type="protein sequence ID" value="PWB07045.1"/>
    <property type="molecule type" value="Genomic_DNA"/>
</dbReference>
<name>A0A2V1IXM1_9BACT</name>
<evidence type="ECO:0000313" key="1">
    <source>
        <dbReference type="EMBL" id="PWB07045.1"/>
    </source>
</evidence>
<organism evidence="1 2">
    <name type="scientific">Paramuribaculum intestinale</name>
    <dbReference type="NCBI Taxonomy" id="2094151"/>
    <lineage>
        <taxon>Bacteria</taxon>
        <taxon>Pseudomonadati</taxon>
        <taxon>Bacteroidota</taxon>
        <taxon>Bacteroidia</taxon>
        <taxon>Bacteroidales</taxon>
        <taxon>Muribaculaceae</taxon>
        <taxon>Paramuribaculum</taxon>
    </lineage>
</organism>
<sequence length="243" mass="28298">MKRKTFREYLTECRFEDIWAAIAENFSEPDEIKPVYVEYYSKLLSLPSRRCKGVIELSSRPTIQPEGMNAAPDWLIDKNVKTSETDSAYVSAVLLYWASLLTFITSKEHDDDLNHYLDIIESDDCQALGQYLMESVESDPLGSVKRESVDRKERLFWEETFAHSSPGDWRGILYVLKRKLEYDMGFMRGFADHAGREQDADRMQLCCRLIDGATAHICPDERARRMLNLLFRILEQEVTNWSD</sequence>
<comment type="caution">
    <text evidence="1">The sequence shown here is derived from an EMBL/GenBank/DDBJ whole genome shotgun (WGS) entry which is preliminary data.</text>
</comment>
<protein>
    <submittedName>
        <fullName evidence="1">Uncharacterized protein</fullName>
    </submittedName>
</protein>